<keyword evidence="3" id="KW-1185">Reference proteome</keyword>
<comment type="caution">
    <text evidence="2">The sequence shown here is derived from an EMBL/GenBank/DDBJ whole genome shotgun (WGS) entry which is preliminary data.</text>
</comment>
<feature type="transmembrane region" description="Helical" evidence="1">
    <location>
        <begin position="333"/>
        <end position="358"/>
    </location>
</feature>
<keyword evidence="1" id="KW-0812">Transmembrane</keyword>
<reference evidence="2" key="1">
    <citation type="journal article" date="2021" name="Antonie Van Leeuwenhoek">
        <title>Draft genome and description of Waterburya agarophytonicola gen. nov. sp. nov. (Pleurocapsales, Cyanobacteria): a seaweed symbiont.</title>
        <authorList>
            <person name="Bonthond G."/>
            <person name="Shalygin S."/>
            <person name="Bayer T."/>
            <person name="Weinberger F."/>
        </authorList>
    </citation>
    <scope>NUCLEOTIDE SEQUENCE</scope>
    <source>
        <strain evidence="2">KI4</strain>
    </source>
</reference>
<keyword evidence="1" id="KW-1133">Transmembrane helix</keyword>
<name>A0A964FGQ7_9CYAN</name>
<evidence type="ECO:0000313" key="2">
    <source>
        <dbReference type="EMBL" id="MCC0179170.1"/>
    </source>
</evidence>
<feature type="transmembrane region" description="Helical" evidence="1">
    <location>
        <begin position="79"/>
        <end position="98"/>
    </location>
</feature>
<feature type="transmembrane region" description="Helical" evidence="1">
    <location>
        <begin position="268"/>
        <end position="287"/>
    </location>
</feature>
<protein>
    <submittedName>
        <fullName evidence="2">Uncharacterized protein</fullName>
    </submittedName>
</protein>
<feature type="transmembrane region" description="Helical" evidence="1">
    <location>
        <begin position="160"/>
        <end position="178"/>
    </location>
</feature>
<dbReference type="Proteomes" id="UP000729733">
    <property type="component" value="Unassembled WGS sequence"/>
</dbReference>
<feature type="transmembrane region" description="Helical" evidence="1">
    <location>
        <begin position="210"/>
        <end position="229"/>
    </location>
</feature>
<evidence type="ECO:0000256" key="1">
    <source>
        <dbReference type="SAM" id="Phobius"/>
    </source>
</evidence>
<proteinExistence type="predicted"/>
<gene>
    <name evidence="2" type="ORF">I4641_19580</name>
</gene>
<feature type="transmembrane region" description="Helical" evidence="1">
    <location>
        <begin position="308"/>
        <end position="327"/>
    </location>
</feature>
<dbReference type="AlphaFoldDB" id="A0A964FGQ7"/>
<organism evidence="2 3">
    <name type="scientific">Waterburya agarophytonicola KI4</name>
    <dbReference type="NCBI Taxonomy" id="2874699"/>
    <lineage>
        <taxon>Bacteria</taxon>
        <taxon>Bacillati</taxon>
        <taxon>Cyanobacteriota</taxon>
        <taxon>Cyanophyceae</taxon>
        <taxon>Pleurocapsales</taxon>
        <taxon>Hyellaceae</taxon>
        <taxon>Waterburya</taxon>
        <taxon>Waterburya agarophytonicola</taxon>
    </lineage>
</organism>
<feature type="transmembrane region" description="Helical" evidence="1">
    <location>
        <begin position="394"/>
        <end position="417"/>
    </location>
</feature>
<dbReference type="RefSeq" id="WP_229642271.1">
    <property type="nucleotide sequence ID" value="NZ_JADWDC010000070.1"/>
</dbReference>
<evidence type="ECO:0000313" key="3">
    <source>
        <dbReference type="Proteomes" id="UP000729733"/>
    </source>
</evidence>
<feature type="transmembrane region" description="Helical" evidence="1">
    <location>
        <begin position="429"/>
        <end position="447"/>
    </location>
</feature>
<feature type="transmembrane region" description="Helical" evidence="1">
    <location>
        <begin position="370"/>
        <end position="388"/>
    </location>
</feature>
<sequence length="598" mass="67915">MSLIKPTIFIDLISTFWVTIITMIFLIWLPMSGVKVRGDLKVDFAGLNSPNYRVELLGLWLRNICSILMGVLILGHFNLLNWLTLTAVYCIFIFINNLKTYGWKINFVRENIQNKVINLVDFLDRGLSFTEAIKRAINKSGKTEQILSDRVTDLVSRRGIVFFIFLVAVLGFTLLLRWEYPLAQLRFSHPDNYHSLLVTRQLLAKNYPELNYIPVFSALGAIVSLLGSIEPMQTIRFLSPLVGILLVISTGYVICIFTNNIYSALVGMFALGVYLFTIEINSLNIEWLNRIIESLNNSLVRQWTGSELELGAIFLLLGLAYCFNSNLTQQKTLAFQVNLLCSILLVAISAPPLLIIFAIASIGLIGDKQLTLTAIVLTWIILAVFAAMSQGELLWLQSFLKTLPVALSLLAGLLFTVISDTFKIFIPQWSEIFCLGIVFSLSINFLLPLPPNLTYVEYDMAARKSLEIKNLFSPQNWTLVAPVEQLAEIYGAGWYQDLALFVEQYGDKAKKAGFDFPVSGDDLFIMVEKIPFVTFPNEPDTLPHNVLSDRTYQYYRSSAGRASLEYEALKMCEAYARYHRNSSIYYEDRELRIYHFII</sequence>
<feature type="transmembrane region" description="Helical" evidence="1">
    <location>
        <begin position="12"/>
        <end position="31"/>
    </location>
</feature>
<accession>A0A964FGQ7</accession>
<feature type="transmembrane region" description="Helical" evidence="1">
    <location>
        <begin position="241"/>
        <end position="262"/>
    </location>
</feature>
<keyword evidence="1" id="KW-0472">Membrane</keyword>
<dbReference type="EMBL" id="JADWDC010000070">
    <property type="protein sequence ID" value="MCC0179170.1"/>
    <property type="molecule type" value="Genomic_DNA"/>
</dbReference>